<organism evidence="4 5">
    <name type="scientific">Nocardia asteroides NBRC 15531</name>
    <dbReference type="NCBI Taxonomy" id="1110697"/>
    <lineage>
        <taxon>Bacteria</taxon>
        <taxon>Bacillati</taxon>
        <taxon>Actinomycetota</taxon>
        <taxon>Actinomycetes</taxon>
        <taxon>Mycobacteriales</taxon>
        <taxon>Nocardiaceae</taxon>
        <taxon>Nocardia</taxon>
    </lineage>
</organism>
<keyword evidence="1" id="KW-1133">Transmembrane helix</keyword>
<evidence type="ECO:0000256" key="1">
    <source>
        <dbReference type="SAM" id="Phobius"/>
    </source>
</evidence>
<protein>
    <recommendedName>
        <fullName evidence="3">DUF8020 domain-containing protein</fullName>
    </recommendedName>
</protein>
<evidence type="ECO:0000256" key="2">
    <source>
        <dbReference type="SAM" id="SignalP"/>
    </source>
</evidence>
<feature type="chain" id="PRO_5004659297" description="DUF8020 domain-containing protein" evidence="2">
    <location>
        <begin position="29"/>
        <end position="251"/>
    </location>
</feature>
<keyword evidence="1" id="KW-0812">Transmembrane</keyword>
<evidence type="ECO:0000313" key="4">
    <source>
        <dbReference type="EMBL" id="GAD85073.1"/>
    </source>
</evidence>
<feature type="transmembrane region" description="Helical" evidence="1">
    <location>
        <begin position="179"/>
        <end position="201"/>
    </location>
</feature>
<feature type="signal peptide" evidence="2">
    <location>
        <begin position="1"/>
        <end position="28"/>
    </location>
</feature>
<evidence type="ECO:0000313" key="5">
    <source>
        <dbReference type="Proteomes" id="UP000017048"/>
    </source>
</evidence>
<feature type="domain" description="DUF8020" evidence="3">
    <location>
        <begin position="36"/>
        <end position="103"/>
    </location>
</feature>
<proteinExistence type="predicted"/>
<dbReference type="InterPro" id="IPR058333">
    <property type="entry name" value="DUF8020"/>
</dbReference>
<dbReference type="Proteomes" id="UP000017048">
    <property type="component" value="Unassembled WGS sequence"/>
</dbReference>
<reference evidence="4 5" key="1">
    <citation type="journal article" date="2014" name="BMC Genomics">
        <title>Genome based analysis of type-I polyketide synthase and nonribosomal peptide synthetase gene clusters in seven strains of five representative Nocardia species.</title>
        <authorList>
            <person name="Komaki H."/>
            <person name="Ichikawa N."/>
            <person name="Hosoyama A."/>
            <person name="Takahashi-Nakaguchi A."/>
            <person name="Matsuzawa T."/>
            <person name="Suzuki K."/>
            <person name="Fujita N."/>
            <person name="Gonoi T."/>
        </authorList>
    </citation>
    <scope>NUCLEOTIDE SEQUENCE [LARGE SCALE GENOMIC DNA]</scope>
    <source>
        <strain evidence="4 5">NBRC 15531</strain>
    </source>
</reference>
<sequence>MKMSTTLATAAMTALALCVGAGTGTAQADPAPQSEVHYEVSRQGDTAVVTTSDGKLQVVGDQLVLTTGADVPVAALPLSYRMDDKVFPIAAAIDGGTATLTPAKEAGAPVAAATNVITQDAAVKQVAESFTPRDQTALGMFTQRLTIGSAVAAIIGAVLGGGIGCLVGGAAGATIASPVIVLLVPWVGATVAGCVLGAATLGAVGTMVGLVTVGGPLALFSAYQYFSTILAPCPAELGAYCKDPAVPAPAK</sequence>
<feature type="transmembrane region" description="Helical" evidence="1">
    <location>
        <begin position="207"/>
        <end position="226"/>
    </location>
</feature>
<feature type="transmembrane region" description="Helical" evidence="1">
    <location>
        <begin position="145"/>
        <end position="167"/>
    </location>
</feature>
<comment type="caution">
    <text evidence="4">The sequence shown here is derived from an EMBL/GenBank/DDBJ whole genome shotgun (WGS) entry which is preliminary data.</text>
</comment>
<dbReference type="Pfam" id="PF26059">
    <property type="entry name" value="DUF8020"/>
    <property type="match status" value="1"/>
</dbReference>
<accession>U5EF94</accession>
<dbReference type="AlphaFoldDB" id="U5EF94"/>
<name>U5EF94_NOCAS</name>
<keyword evidence="1" id="KW-0472">Membrane</keyword>
<gene>
    <name evidence="4" type="ORF">NCAST_26_00510</name>
</gene>
<evidence type="ECO:0000259" key="3">
    <source>
        <dbReference type="Pfam" id="PF26059"/>
    </source>
</evidence>
<dbReference type="EMBL" id="BAFO02000026">
    <property type="protein sequence ID" value="GAD85073.1"/>
    <property type="molecule type" value="Genomic_DNA"/>
</dbReference>
<keyword evidence="2" id="KW-0732">Signal</keyword>
<dbReference type="STRING" id="1824.SAMN05444423_11052"/>
<keyword evidence="5" id="KW-1185">Reference proteome</keyword>
<dbReference type="eggNOG" id="ENOG5030J3R">
    <property type="taxonomic scope" value="Bacteria"/>
</dbReference>